<gene>
    <name evidence="1" type="ORF">WDJ50_02180</name>
</gene>
<dbReference type="EMBL" id="CP149782">
    <property type="protein sequence ID" value="WYF44943.1"/>
    <property type="molecule type" value="Genomic_DNA"/>
</dbReference>
<proteinExistence type="predicted"/>
<dbReference type="AlphaFoldDB" id="A0AAU6Q2W1"/>
<protein>
    <submittedName>
        <fullName evidence="1">Uncharacterized protein</fullName>
    </submittedName>
</protein>
<accession>A0AAU6Q2W1</accession>
<sequence>MPKNTKHDFTNAKTVTVDDIAGEYARVRLPDGATENWSLAGLPQGVKKGDLLHVRAAAGKFEMRLASNEDRA</sequence>
<dbReference type="RefSeq" id="WP_339096116.1">
    <property type="nucleotide sequence ID" value="NZ_CP149782.1"/>
</dbReference>
<name>A0AAU6Q2W1_9DEIO</name>
<organism evidence="1">
    <name type="scientific">Deinococcus sp. VB142</name>
    <dbReference type="NCBI Taxonomy" id="3112952"/>
    <lineage>
        <taxon>Bacteria</taxon>
        <taxon>Thermotogati</taxon>
        <taxon>Deinococcota</taxon>
        <taxon>Deinococci</taxon>
        <taxon>Deinococcales</taxon>
        <taxon>Deinococcaceae</taxon>
        <taxon>Deinococcus</taxon>
    </lineage>
</organism>
<evidence type="ECO:0000313" key="1">
    <source>
        <dbReference type="EMBL" id="WYF44943.1"/>
    </source>
</evidence>
<reference evidence="1" key="1">
    <citation type="submission" date="2024-03" db="EMBL/GenBank/DDBJ databases">
        <title>Deinococcus weizhi sp. nov., isolated from human skin.</title>
        <authorList>
            <person name="Wei Z."/>
            <person name="Tian F."/>
            <person name="Yang C."/>
            <person name="Xin L.T."/>
            <person name="Wen Z.J."/>
            <person name="Lan K.C."/>
            <person name="Yu L."/>
            <person name="Zhe W."/>
            <person name="Dan F.D."/>
            <person name="Jun W."/>
            <person name="Rui Z."/>
            <person name="Yong X.J."/>
            <person name="Ting Y."/>
            <person name="Wei X."/>
            <person name="Xu Z.G."/>
            <person name="Xin Z."/>
            <person name="Dong F.G."/>
            <person name="Ni X.M."/>
            <person name="Zheng M.G."/>
            <person name="Chun Y."/>
            <person name="Qian W.X."/>
        </authorList>
    </citation>
    <scope>NUCLEOTIDE SEQUENCE</scope>
    <source>
        <strain evidence="1">VB142</strain>
    </source>
</reference>